<dbReference type="AlphaFoldDB" id="A0AA88LA95"/>
<evidence type="ECO:0000313" key="2">
    <source>
        <dbReference type="Proteomes" id="UP001187531"/>
    </source>
</evidence>
<evidence type="ECO:0000313" key="1">
    <source>
        <dbReference type="EMBL" id="KAK2718739.1"/>
    </source>
</evidence>
<reference evidence="1" key="1">
    <citation type="submission" date="2023-07" db="EMBL/GenBank/DDBJ databases">
        <title>Chromosome-level genome assembly of Artemia franciscana.</title>
        <authorList>
            <person name="Jo E."/>
        </authorList>
    </citation>
    <scope>NUCLEOTIDE SEQUENCE</scope>
    <source>
        <tissue evidence="1">Whole body</tissue>
    </source>
</reference>
<comment type="caution">
    <text evidence="1">The sequence shown here is derived from an EMBL/GenBank/DDBJ whole genome shotgun (WGS) entry which is preliminary data.</text>
</comment>
<dbReference type="Proteomes" id="UP001187531">
    <property type="component" value="Unassembled WGS sequence"/>
</dbReference>
<gene>
    <name evidence="1" type="ORF">QYM36_005914</name>
</gene>
<proteinExistence type="predicted"/>
<protein>
    <submittedName>
        <fullName evidence="1">Uncharacterized protein</fullName>
    </submittedName>
</protein>
<accession>A0AA88LA95</accession>
<organism evidence="1 2">
    <name type="scientific">Artemia franciscana</name>
    <name type="common">Brine shrimp</name>
    <name type="synonym">Artemia sanfranciscana</name>
    <dbReference type="NCBI Taxonomy" id="6661"/>
    <lineage>
        <taxon>Eukaryota</taxon>
        <taxon>Metazoa</taxon>
        <taxon>Ecdysozoa</taxon>
        <taxon>Arthropoda</taxon>
        <taxon>Crustacea</taxon>
        <taxon>Branchiopoda</taxon>
        <taxon>Anostraca</taxon>
        <taxon>Artemiidae</taxon>
        <taxon>Artemia</taxon>
    </lineage>
</organism>
<dbReference type="EMBL" id="JAVRJZ010000009">
    <property type="protein sequence ID" value="KAK2718739.1"/>
    <property type="molecule type" value="Genomic_DNA"/>
</dbReference>
<sequence length="142" mass="16836">MFIRLVQSLDKIETYYLTDDPLISDALFTEFPDIELPIQEQEDNSLAWIAEIDITPLQDITHEVEKPPDEDLLSHLIKPLDGYMYLNNSFDDPWMENRNFSSQFPTQNQNRWHNCQYYDGQLSSVYNEEHLAVHDYATKRYA</sequence>
<keyword evidence="2" id="KW-1185">Reference proteome</keyword>
<name>A0AA88LA95_ARTSF</name>
<feature type="non-terminal residue" evidence="1">
    <location>
        <position position="1"/>
    </location>
</feature>